<comment type="caution">
    <text evidence="2">The sequence shown here is derived from an EMBL/GenBank/DDBJ whole genome shotgun (WGS) entry which is preliminary data.</text>
</comment>
<protein>
    <submittedName>
        <fullName evidence="2">Uncharacterized protein</fullName>
    </submittedName>
</protein>
<reference evidence="2 3" key="1">
    <citation type="submission" date="2024-01" db="EMBL/GenBank/DDBJ databases">
        <title>Genome assemblies of Stephania.</title>
        <authorList>
            <person name="Yang L."/>
        </authorList>
    </citation>
    <scope>NUCLEOTIDE SEQUENCE [LARGE SCALE GENOMIC DNA]</scope>
    <source>
        <strain evidence="2">YNDBR</strain>
        <tissue evidence="2">Leaf</tissue>
    </source>
</reference>
<dbReference type="EMBL" id="JBBNAF010000001">
    <property type="protein sequence ID" value="KAK9169251.1"/>
    <property type="molecule type" value="Genomic_DNA"/>
</dbReference>
<gene>
    <name evidence="2" type="ORF">Syun_001391</name>
</gene>
<feature type="region of interest" description="Disordered" evidence="1">
    <location>
        <begin position="71"/>
        <end position="97"/>
    </location>
</feature>
<accession>A0AAP0LDU6</accession>
<keyword evidence="3" id="KW-1185">Reference proteome</keyword>
<proteinExistence type="predicted"/>
<feature type="compositionally biased region" description="Basic and acidic residues" evidence="1">
    <location>
        <begin position="205"/>
        <end position="247"/>
    </location>
</feature>
<name>A0AAP0LDU6_9MAGN</name>
<feature type="region of interest" description="Disordered" evidence="1">
    <location>
        <begin position="1"/>
        <end position="29"/>
    </location>
</feature>
<sequence>MTTRKSQQGRRRLPHLDLGEQNLSPPSLSLSVSLRRPGVLVGLGGINGGWGCVVIGGGEGLEVVGARLGGGGEGETAAARSGWRPRRRRDSARVGRRARESRGVVHVAVEEVGVSVASGADGGDVGVEEEMRGGGRSGGGGGGGGGCGGAEVVDGGADCGGGAGGGRGREGVWWVCQLGWMRRGSSRRFTDSVPSQDPFCSVHYPRSERQSRGEVIEAKRKIEEMRRASDKEDKGEGRERNRRDDKG</sequence>
<dbReference type="AlphaFoldDB" id="A0AAP0LDU6"/>
<evidence type="ECO:0000256" key="1">
    <source>
        <dbReference type="SAM" id="MobiDB-lite"/>
    </source>
</evidence>
<evidence type="ECO:0000313" key="3">
    <source>
        <dbReference type="Proteomes" id="UP001420932"/>
    </source>
</evidence>
<organism evidence="2 3">
    <name type="scientific">Stephania yunnanensis</name>
    <dbReference type="NCBI Taxonomy" id="152371"/>
    <lineage>
        <taxon>Eukaryota</taxon>
        <taxon>Viridiplantae</taxon>
        <taxon>Streptophyta</taxon>
        <taxon>Embryophyta</taxon>
        <taxon>Tracheophyta</taxon>
        <taxon>Spermatophyta</taxon>
        <taxon>Magnoliopsida</taxon>
        <taxon>Ranunculales</taxon>
        <taxon>Menispermaceae</taxon>
        <taxon>Menispermoideae</taxon>
        <taxon>Cissampelideae</taxon>
        <taxon>Stephania</taxon>
    </lineage>
</organism>
<dbReference type="Proteomes" id="UP001420932">
    <property type="component" value="Unassembled WGS sequence"/>
</dbReference>
<evidence type="ECO:0000313" key="2">
    <source>
        <dbReference type="EMBL" id="KAK9169251.1"/>
    </source>
</evidence>
<feature type="region of interest" description="Disordered" evidence="1">
    <location>
        <begin position="204"/>
        <end position="247"/>
    </location>
</feature>